<comment type="caution">
    <text evidence="1">The sequence shown here is derived from an EMBL/GenBank/DDBJ whole genome shotgun (WGS) entry which is preliminary data.</text>
</comment>
<keyword evidence="2" id="KW-1185">Reference proteome</keyword>
<name>A0A1Q4UXT8_9ACTN</name>
<evidence type="ECO:0000313" key="1">
    <source>
        <dbReference type="EMBL" id="OKH90414.1"/>
    </source>
</evidence>
<protein>
    <submittedName>
        <fullName evidence="1">Uncharacterized protein</fullName>
    </submittedName>
</protein>
<dbReference type="RefSeq" id="WP_073795358.1">
    <property type="nucleotide sequence ID" value="NZ_LFBV01000012.1"/>
</dbReference>
<accession>A0A1Q4UXT8</accession>
<evidence type="ECO:0000313" key="2">
    <source>
        <dbReference type="Proteomes" id="UP000186455"/>
    </source>
</evidence>
<dbReference type="Proteomes" id="UP000186455">
    <property type="component" value="Unassembled WGS sequence"/>
</dbReference>
<dbReference type="AlphaFoldDB" id="A0A1Q4UXT8"/>
<dbReference type="EMBL" id="LFBV01000012">
    <property type="protein sequence ID" value="OKH90414.1"/>
    <property type="molecule type" value="Genomic_DNA"/>
</dbReference>
<gene>
    <name evidence="1" type="ORF">AB852_35125</name>
</gene>
<proteinExistence type="predicted"/>
<reference evidence="1 2" key="1">
    <citation type="submission" date="2015-06" db="EMBL/GenBank/DDBJ databases">
        <title>Cloning and characterization of the uncialamcin biosynthetic gene cluster.</title>
        <authorList>
            <person name="Yan X."/>
            <person name="Huang T."/>
            <person name="Ge H."/>
            <person name="Shen B."/>
        </authorList>
    </citation>
    <scope>NUCLEOTIDE SEQUENCE [LARGE SCALE GENOMIC DNA]</scope>
    <source>
        <strain evidence="1 2">DCA2648</strain>
    </source>
</reference>
<sequence>MTAVDQLIGEIKSFLAAGTISYDAASKPSDVYEGFIFSLIVATASRHGATVRYEDVYGAKVNNLVFRTGPGHLYGDSQPFTHAVIEFDGAPALEVHLGVFVTGSSGVLHECDVLVLPAEEAALSREQGVEPRGSQSILIVECKYYVSNLGIGLARNFEGLRADIRTQSELFVSNIGSPSIVRYLDARKRGFERDVVPNSPQAGYLQAEIRKTFKSYLNKHSPSTVI</sequence>
<organism evidence="1 2">
    <name type="scientific">Streptomyces uncialis</name>
    <dbReference type="NCBI Taxonomy" id="1048205"/>
    <lineage>
        <taxon>Bacteria</taxon>
        <taxon>Bacillati</taxon>
        <taxon>Actinomycetota</taxon>
        <taxon>Actinomycetes</taxon>
        <taxon>Kitasatosporales</taxon>
        <taxon>Streptomycetaceae</taxon>
        <taxon>Streptomyces</taxon>
    </lineage>
</organism>